<protein>
    <submittedName>
        <fullName evidence="1">Uncharacterized protein</fullName>
    </submittedName>
</protein>
<dbReference type="EMBL" id="DSEU01000040">
    <property type="protein sequence ID" value="HEM67017.1"/>
    <property type="molecule type" value="Genomic_DNA"/>
</dbReference>
<organism evidence="1">
    <name type="scientific">Ignisphaera aggregans</name>
    <dbReference type="NCBI Taxonomy" id="334771"/>
    <lineage>
        <taxon>Archaea</taxon>
        <taxon>Thermoproteota</taxon>
        <taxon>Thermoprotei</taxon>
        <taxon>Desulfurococcales</taxon>
        <taxon>Desulfurococcaceae</taxon>
        <taxon>Ignisphaera</taxon>
    </lineage>
</organism>
<proteinExistence type="predicted"/>
<comment type="caution">
    <text evidence="1">The sequence shown here is derived from an EMBL/GenBank/DDBJ whole genome shotgun (WGS) entry which is preliminary data.</text>
</comment>
<dbReference type="AlphaFoldDB" id="A0A7J2U3W2"/>
<name>A0A7J2U3W2_9CREN</name>
<evidence type="ECO:0000313" key="1">
    <source>
        <dbReference type="EMBL" id="HEM67017.1"/>
    </source>
</evidence>
<accession>A0A7J2U3W2</accession>
<sequence>MSYKPSVEGIKTVLVTLLAKNPKLEEILQLALEERFMDLAQVLTRYNSRTDFIKLGAAKNIDEIAYVLTDLEKREFEEVRNILPQEIQLFYGIFLTFFDLDNIYSAILSKDKKLTKLIFSRSQEIEIYSKCFESKEYVCLLKEFLRGIKSSLDVGVVKKLFIGSYAKALSCIALLVTSRYCKYVLNANKLGITPKESLQEFVENVIYKYMPREPSGWLIIAKISDVATYFHEVFKKDPSKITLYEAEYIYKMCKDLLLYSPQLIDLLTLYLINRYYEVYTLKFILPQSRVFR</sequence>
<gene>
    <name evidence="1" type="ORF">ENO26_05570</name>
</gene>
<reference evidence="1" key="1">
    <citation type="journal article" date="2020" name="mSystems">
        <title>Genome- and Community-Level Interaction Insights into Carbon Utilization and Element Cycling Functions of Hydrothermarchaeota in Hydrothermal Sediment.</title>
        <authorList>
            <person name="Zhou Z."/>
            <person name="Liu Y."/>
            <person name="Xu W."/>
            <person name="Pan J."/>
            <person name="Luo Z.H."/>
            <person name="Li M."/>
        </authorList>
    </citation>
    <scope>NUCLEOTIDE SEQUENCE [LARGE SCALE GENOMIC DNA]</scope>
    <source>
        <strain evidence="1">SpSt-125</strain>
    </source>
</reference>